<dbReference type="GO" id="GO:0003729">
    <property type="term" value="F:mRNA binding"/>
    <property type="evidence" value="ECO:0007669"/>
    <property type="project" value="UniProtKB-ARBA"/>
</dbReference>
<dbReference type="Pfam" id="PF00240">
    <property type="entry name" value="ubiquitin"/>
    <property type="match status" value="5"/>
</dbReference>
<name>A0ABD2YJP3_9GENT</name>
<feature type="domain" description="Ubiquitin-like" evidence="3">
    <location>
        <begin position="91"/>
        <end position="161"/>
    </location>
</feature>
<dbReference type="InterPro" id="IPR029071">
    <property type="entry name" value="Ubiquitin-like_domsf"/>
</dbReference>
<feature type="domain" description="Ubiquitin-like" evidence="3">
    <location>
        <begin position="331"/>
        <end position="387"/>
    </location>
</feature>
<protein>
    <recommendedName>
        <fullName evidence="3">Ubiquitin-like domain-containing protein</fullName>
    </recommendedName>
</protein>
<evidence type="ECO:0000313" key="4">
    <source>
        <dbReference type="EMBL" id="KAL3507612.1"/>
    </source>
</evidence>
<organism evidence="4 5">
    <name type="scientific">Cinchona calisaya</name>
    <dbReference type="NCBI Taxonomy" id="153742"/>
    <lineage>
        <taxon>Eukaryota</taxon>
        <taxon>Viridiplantae</taxon>
        <taxon>Streptophyta</taxon>
        <taxon>Embryophyta</taxon>
        <taxon>Tracheophyta</taxon>
        <taxon>Spermatophyta</taxon>
        <taxon>Magnoliopsida</taxon>
        <taxon>eudicotyledons</taxon>
        <taxon>Gunneridae</taxon>
        <taxon>Pentapetalae</taxon>
        <taxon>asterids</taxon>
        <taxon>lamiids</taxon>
        <taxon>Gentianales</taxon>
        <taxon>Rubiaceae</taxon>
        <taxon>Cinchonoideae</taxon>
        <taxon>Cinchoneae</taxon>
        <taxon>Cinchona</taxon>
    </lineage>
</organism>
<sequence>MEVGQSSQRNTEEEEEIKICLKVMKTVTFTVKKSDTVRDVKARLNDKEGISECLQELFFTGERLRDDQRLVDCGIQHTCTLNVFVQNLVPIKLFIKIPSNQKVVMVEARICDTIQNVKSCIAAKEGISSHKYNLIYAGKPLEDEKTLASLNIQSESTLHMVTTPRDVLPISVKMPNGDILKIEVKMLYTVGDVKTIIESLVGFPLNDLCLTYHGEQLEYPKTLSCYGITEESILEMSPQRIQVFVKNWHGKTITVDVFPEDLVKDVKDKIFQKQGLPADVQSLVFEGKSLDNSWKLTSYNIQKHSTIHLALWNSSLQRPMRLSKIGISSEDLQSSMTVSQLKTMIQMKTCLPVKSLTIHGNMLEEELSITNYGIKRRTVITVVLEAF</sequence>
<evidence type="ECO:0000256" key="1">
    <source>
        <dbReference type="ARBA" id="ARBA00022499"/>
    </source>
</evidence>
<keyword evidence="5" id="KW-1185">Reference proteome</keyword>
<keyword evidence="2" id="KW-0832">Ubl conjugation</keyword>
<dbReference type="InterPro" id="IPR050158">
    <property type="entry name" value="Ubiquitin_ubiquitin-like"/>
</dbReference>
<feature type="domain" description="Ubiquitin-like" evidence="3">
    <location>
        <begin position="17"/>
        <end position="86"/>
    </location>
</feature>
<comment type="caution">
    <text evidence="4">The sequence shown here is derived from an EMBL/GenBank/DDBJ whole genome shotgun (WGS) entry which is preliminary data.</text>
</comment>
<dbReference type="InterPro" id="IPR000626">
    <property type="entry name" value="Ubiquitin-like_dom"/>
</dbReference>
<dbReference type="SUPFAM" id="SSF54236">
    <property type="entry name" value="Ubiquitin-like"/>
    <property type="match status" value="5"/>
</dbReference>
<dbReference type="PANTHER" id="PTHR10666">
    <property type="entry name" value="UBIQUITIN"/>
    <property type="match status" value="1"/>
</dbReference>
<dbReference type="EMBL" id="JBJUIK010000013">
    <property type="protein sequence ID" value="KAL3507612.1"/>
    <property type="molecule type" value="Genomic_DNA"/>
</dbReference>
<dbReference type="FunFam" id="3.10.20.90:FF:000205">
    <property type="entry name" value="2'-5'-oligoadenylate synthase-like protein 2"/>
    <property type="match status" value="1"/>
</dbReference>
<dbReference type="PRINTS" id="PR00348">
    <property type="entry name" value="UBIQUITIN"/>
</dbReference>
<dbReference type="Proteomes" id="UP001630127">
    <property type="component" value="Unassembled WGS sequence"/>
</dbReference>
<keyword evidence="1" id="KW-1017">Isopeptide bond</keyword>
<dbReference type="Gene3D" id="3.10.20.90">
    <property type="entry name" value="Phosphatidylinositol 3-kinase Catalytic Subunit, Chain A, domain 1"/>
    <property type="match status" value="5"/>
</dbReference>
<evidence type="ECO:0000313" key="5">
    <source>
        <dbReference type="Proteomes" id="UP001630127"/>
    </source>
</evidence>
<dbReference type="CDD" id="cd17039">
    <property type="entry name" value="Ubl_ubiquitin_like"/>
    <property type="match status" value="3"/>
</dbReference>
<proteinExistence type="predicted"/>
<feature type="domain" description="Ubiquitin-like" evidence="3">
    <location>
        <begin position="241"/>
        <end position="311"/>
    </location>
</feature>
<dbReference type="InterPro" id="IPR019956">
    <property type="entry name" value="Ubiquitin_dom"/>
</dbReference>
<feature type="domain" description="Ubiquitin-like" evidence="3">
    <location>
        <begin position="168"/>
        <end position="236"/>
    </location>
</feature>
<gene>
    <name evidence="4" type="ORF">ACH5RR_032994</name>
</gene>
<accession>A0ABD2YJP3</accession>
<reference evidence="4 5" key="1">
    <citation type="submission" date="2024-11" db="EMBL/GenBank/DDBJ databases">
        <title>A near-complete genome assembly of Cinchona calisaya.</title>
        <authorList>
            <person name="Lian D.C."/>
            <person name="Zhao X.W."/>
            <person name="Wei L."/>
        </authorList>
    </citation>
    <scope>NUCLEOTIDE SEQUENCE [LARGE SCALE GENOMIC DNA]</scope>
    <source>
        <tissue evidence="4">Nenye</tissue>
    </source>
</reference>
<dbReference type="PROSITE" id="PS50053">
    <property type="entry name" value="UBIQUITIN_2"/>
    <property type="match status" value="5"/>
</dbReference>
<dbReference type="SMART" id="SM00213">
    <property type="entry name" value="UBQ"/>
    <property type="match status" value="5"/>
</dbReference>
<dbReference type="AlphaFoldDB" id="A0ABD2YJP3"/>
<evidence type="ECO:0000259" key="3">
    <source>
        <dbReference type="PROSITE" id="PS50053"/>
    </source>
</evidence>
<evidence type="ECO:0000256" key="2">
    <source>
        <dbReference type="ARBA" id="ARBA00022843"/>
    </source>
</evidence>